<protein>
    <submittedName>
        <fullName evidence="3">Rrf2 family transcriptional regulator</fullName>
    </submittedName>
</protein>
<dbReference type="AlphaFoldDB" id="A0AAU0Q2G6"/>
<evidence type="ECO:0000313" key="4">
    <source>
        <dbReference type="Proteomes" id="UP001174314"/>
    </source>
</evidence>
<evidence type="ECO:0000256" key="1">
    <source>
        <dbReference type="ARBA" id="ARBA00023125"/>
    </source>
</evidence>
<accession>A0AAU0Q2G6</accession>
<evidence type="ECO:0000256" key="2">
    <source>
        <dbReference type="ARBA" id="ARBA00034078"/>
    </source>
</evidence>
<dbReference type="Gene3D" id="1.10.10.10">
    <property type="entry name" value="Winged helix-like DNA-binding domain superfamily/Winged helix DNA-binding domain"/>
    <property type="match status" value="1"/>
</dbReference>
<gene>
    <name evidence="3" type="ORF">Q0N40_02930</name>
</gene>
<dbReference type="NCBIfam" id="TIGR00738">
    <property type="entry name" value="rrf2_super"/>
    <property type="match status" value="1"/>
</dbReference>
<organism evidence="3 4">
    <name type="scientific">Corynebacterium pseudokroppenstedtii</name>
    <dbReference type="NCBI Taxonomy" id="2804917"/>
    <lineage>
        <taxon>Bacteria</taxon>
        <taxon>Bacillati</taxon>
        <taxon>Actinomycetota</taxon>
        <taxon>Actinomycetes</taxon>
        <taxon>Mycobacteriales</taxon>
        <taxon>Corynebacteriaceae</taxon>
        <taxon>Corynebacterium</taxon>
    </lineage>
</organism>
<evidence type="ECO:0000313" key="3">
    <source>
        <dbReference type="EMBL" id="WPF25517.1"/>
    </source>
</evidence>
<dbReference type="Proteomes" id="UP001174314">
    <property type="component" value="Chromosome"/>
</dbReference>
<dbReference type="Pfam" id="PF02082">
    <property type="entry name" value="Rrf2"/>
    <property type="match status" value="1"/>
</dbReference>
<dbReference type="GO" id="GO:0005829">
    <property type="term" value="C:cytosol"/>
    <property type="evidence" value="ECO:0007669"/>
    <property type="project" value="TreeGrafter"/>
</dbReference>
<dbReference type="PROSITE" id="PS51197">
    <property type="entry name" value="HTH_RRF2_2"/>
    <property type="match status" value="1"/>
</dbReference>
<dbReference type="GO" id="GO:0003677">
    <property type="term" value="F:DNA binding"/>
    <property type="evidence" value="ECO:0007669"/>
    <property type="project" value="UniProtKB-KW"/>
</dbReference>
<proteinExistence type="predicted"/>
<reference evidence="3 4" key="1">
    <citation type="submission" date="2023-10" db="EMBL/GenBank/DDBJ databases">
        <title>complete genome sequence of Corynebacterium pseudokroppenstedtii P15-C1.</title>
        <authorList>
            <person name="Bruggemann H."/>
            <person name="Poehlein A."/>
        </authorList>
    </citation>
    <scope>NUCLEOTIDE SEQUENCE [LARGE SCALE GENOMIC DNA]</scope>
    <source>
        <strain evidence="3 4">P15_C1</strain>
    </source>
</reference>
<dbReference type="KEGG" id="cpsk:Q0N40_02930"/>
<name>A0AAU0Q2G6_9CORY</name>
<dbReference type="InterPro" id="IPR000944">
    <property type="entry name" value="Tscrpt_reg_Rrf2"/>
</dbReference>
<dbReference type="PROSITE" id="PS01332">
    <property type="entry name" value="HTH_RRF2_1"/>
    <property type="match status" value="1"/>
</dbReference>
<sequence length="139" mass="15097">MNLTKFSDLGLRAVMHMARSGNARTTAREVAEAINAPRTHVSKVISRLTEFGIIDATRGRGGGITLVDGAENYSVGAIVRFLEGPSPVIDCEHPHPCPFNINCRLQHELAQAQEAFFASLDAVTIKDITPVRPQIPHQA</sequence>
<dbReference type="InterPro" id="IPR036388">
    <property type="entry name" value="WH-like_DNA-bd_sf"/>
</dbReference>
<keyword evidence="4" id="KW-1185">Reference proteome</keyword>
<dbReference type="InterPro" id="IPR036390">
    <property type="entry name" value="WH_DNA-bd_sf"/>
</dbReference>
<dbReference type="InterPro" id="IPR030489">
    <property type="entry name" value="TR_Rrf2-type_CS"/>
</dbReference>
<comment type="cofactor">
    <cofactor evidence="2">
        <name>[2Fe-2S] cluster</name>
        <dbReference type="ChEBI" id="CHEBI:190135"/>
    </cofactor>
</comment>
<dbReference type="RefSeq" id="WP_221924001.1">
    <property type="nucleotide sequence ID" value="NZ_CP137757.1"/>
</dbReference>
<keyword evidence="1" id="KW-0238">DNA-binding</keyword>
<dbReference type="EMBL" id="CP137757">
    <property type="protein sequence ID" value="WPF25517.1"/>
    <property type="molecule type" value="Genomic_DNA"/>
</dbReference>
<dbReference type="PANTHER" id="PTHR33221:SF4">
    <property type="entry name" value="HTH-TYPE TRANSCRIPTIONAL REPRESSOR NSRR"/>
    <property type="match status" value="1"/>
</dbReference>
<dbReference type="PANTHER" id="PTHR33221">
    <property type="entry name" value="WINGED HELIX-TURN-HELIX TRANSCRIPTIONAL REGULATOR, RRF2 FAMILY"/>
    <property type="match status" value="1"/>
</dbReference>
<dbReference type="GO" id="GO:0003700">
    <property type="term" value="F:DNA-binding transcription factor activity"/>
    <property type="evidence" value="ECO:0007669"/>
    <property type="project" value="TreeGrafter"/>
</dbReference>
<dbReference type="SUPFAM" id="SSF46785">
    <property type="entry name" value="Winged helix' DNA-binding domain"/>
    <property type="match status" value="1"/>
</dbReference>